<proteinExistence type="predicted"/>
<dbReference type="Pfam" id="PF07995">
    <property type="entry name" value="GSDH"/>
    <property type="match status" value="1"/>
</dbReference>
<reference evidence="6" key="1">
    <citation type="submission" date="2016-11" db="EMBL/GenBank/DDBJ databases">
        <authorList>
            <person name="Varghese N."/>
            <person name="Submissions S."/>
        </authorList>
    </citation>
    <scope>NUCLEOTIDE SEQUENCE [LARGE SCALE GENOMIC DNA]</scope>
    <source>
        <strain evidence="6">YR203</strain>
    </source>
</reference>
<dbReference type="InterPro" id="IPR026444">
    <property type="entry name" value="Secre_tail"/>
</dbReference>
<feature type="signal peptide" evidence="2">
    <location>
        <begin position="1"/>
        <end position="18"/>
    </location>
</feature>
<feature type="chain" id="PRO_5013041933" evidence="2">
    <location>
        <begin position="19"/>
        <end position="456"/>
    </location>
</feature>
<protein>
    <submittedName>
        <fullName evidence="5">Por secretion system C-terminal sorting domain-containing protein</fullName>
    </submittedName>
</protein>
<evidence type="ECO:0000256" key="2">
    <source>
        <dbReference type="SAM" id="SignalP"/>
    </source>
</evidence>
<gene>
    <name evidence="5" type="ORF">SAMN02787073_2333</name>
</gene>
<evidence type="ECO:0000256" key="1">
    <source>
        <dbReference type="ARBA" id="ARBA00022729"/>
    </source>
</evidence>
<keyword evidence="1 2" id="KW-0732">Signal</keyword>
<dbReference type="Pfam" id="PF18962">
    <property type="entry name" value="Por_Secre_tail"/>
    <property type="match status" value="1"/>
</dbReference>
<dbReference type="PANTHER" id="PTHR19328">
    <property type="entry name" value="HEDGEHOG-INTERACTING PROTEIN"/>
    <property type="match status" value="1"/>
</dbReference>
<dbReference type="PANTHER" id="PTHR19328:SF75">
    <property type="entry name" value="ALDOSE SUGAR DEHYDROGENASE YLII"/>
    <property type="match status" value="1"/>
</dbReference>
<dbReference type="InterPro" id="IPR011042">
    <property type="entry name" value="6-blade_b-propeller_TolB-like"/>
</dbReference>
<dbReference type="NCBIfam" id="TIGR04183">
    <property type="entry name" value="Por_Secre_tail"/>
    <property type="match status" value="1"/>
</dbReference>
<dbReference type="Proteomes" id="UP000184108">
    <property type="component" value="Unassembled WGS sequence"/>
</dbReference>
<sequence>MKKLLFTLGIFSSLIANCQSINLVEFASGLTSPVEITNANDTRLFVVQQDGIIKIIQPNGTINSADFINISSKVLYGGERGLLGLAFHPQYTTNGYFFVYYNNTAGNIIVARYSVSSTNPDVADPNSEKILLNIPKPFDNHNGGSIHFAPDGNLWVVTGDGGSSGDPQNNSQNKNSLLGKMLRIDVNATGPYNIPPGNPFAGTSVDGLDEIWSYGLRNAWKFSFDTTTGNVMIADVGQGAIEEINRMPITQAGINYGWRCYEGNNAYNTAGCGTMASMTFPVAVYNHSGGRCSITGGYVYRGAQYPSLQGKYIFADYCSTQIGVLNADNSIVWGPASTGNNFSTFGQNSQKELFVAAVTSGKIFKITTGTLGTEETAASNSMYIHPNPASEKVFIEGLTDLRSTADLISTEGKIALDKAKIENDGSLDITGIPPGVYYLIIKSGEIKSYSQKLIIK</sequence>
<evidence type="ECO:0000313" key="6">
    <source>
        <dbReference type="Proteomes" id="UP000184108"/>
    </source>
</evidence>
<name>A0A1M5BP63_9FLAO</name>
<feature type="domain" description="Glucose/Sorbosone dehydrogenase" evidence="3">
    <location>
        <begin position="30"/>
        <end position="328"/>
    </location>
</feature>
<organism evidence="5 6">
    <name type="scientific">Chryseobacterium vrystaatense</name>
    <dbReference type="NCBI Taxonomy" id="307480"/>
    <lineage>
        <taxon>Bacteria</taxon>
        <taxon>Pseudomonadati</taxon>
        <taxon>Bacteroidota</taxon>
        <taxon>Flavobacteriia</taxon>
        <taxon>Flavobacteriales</taxon>
        <taxon>Weeksellaceae</taxon>
        <taxon>Chryseobacterium group</taxon>
        <taxon>Chryseobacterium</taxon>
    </lineage>
</organism>
<dbReference type="AlphaFoldDB" id="A0A1M5BP63"/>
<feature type="domain" description="Secretion system C-terminal sorting" evidence="4">
    <location>
        <begin position="384"/>
        <end position="455"/>
    </location>
</feature>
<dbReference type="RefSeq" id="WP_073173613.1">
    <property type="nucleotide sequence ID" value="NZ_FQVE01000002.1"/>
</dbReference>
<dbReference type="Gene3D" id="2.120.10.30">
    <property type="entry name" value="TolB, C-terminal domain"/>
    <property type="match status" value="1"/>
</dbReference>
<dbReference type="EMBL" id="FQVE01000002">
    <property type="protein sequence ID" value="SHF44328.1"/>
    <property type="molecule type" value="Genomic_DNA"/>
</dbReference>
<evidence type="ECO:0000259" key="3">
    <source>
        <dbReference type="Pfam" id="PF07995"/>
    </source>
</evidence>
<dbReference type="InterPro" id="IPR012938">
    <property type="entry name" value="Glc/Sorbosone_DH"/>
</dbReference>
<dbReference type="SUPFAM" id="SSF50952">
    <property type="entry name" value="Soluble quinoprotein glucose dehydrogenase"/>
    <property type="match status" value="1"/>
</dbReference>
<accession>A0A1M5BP63</accession>
<evidence type="ECO:0000259" key="4">
    <source>
        <dbReference type="Pfam" id="PF18962"/>
    </source>
</evidence>
<evidence type="ECO:0000313" key="5">
    <source>
        <dbReference type="EMBL" id="SHF44328.1"/>
    </source>
</evidence>
<dbReference type="InterPro" id="IPR011041">
    <property type="entry name" value="Quinoprot_gluc/sorb_DH_b-prop"/>
</dbReference>